<gene>
    <name evidence="2" type="ORF">Taro_038347</name>
</gene>
<dbReference type="EMBL" id="NMUH01003430">
    <property type="protein sequence ID" value="MQM05535.1"/>
    <property type="molecule type" value="Genomic_DNA"/>
</dbReference>
<comment type="caution">
    <text evidence="2">The sequence shown here is derived from an EMBL/GenBank/DDBJ whole genome shotgun (WGS) entry which is preliminary data.</text>
</comment>
<keyword evidence="3" id="KW-1185">Reference proteome</keyword>
<dbReference type="Proteomes" id="UP000652761">
    <property type="component" value="Unassembled WGS sequence"/>
</dbReference>
<evidence type="ECO:0000256" key="1">
    <source>
        <dbReference type="SAM" id="MobiDB-lite"/>
    </source>
</evidence>
<accession>A0A843WLZ1</accession>
<evidence type="ECO:0000313" key="2">
    <source>
        <dbReference type="EMBL" id="MQM05535.1"/>
    </source>
</evidence>
<evidence type="ECO:0000313" key="3">
    <source>
        <dbReference type="Proteomes" id="UP000652761"/>
    </source>
</evidence>
<sequence length="79" mass="9041">MKNPEVATDPCKGCDGVRSERRSRREGEEERLGVDDLLLPSHQELLHTTQTRCKLVPKEEPEDSQELVHTDSEREDVEA</sequence>
<feature type="compositionally biased region" description="Basic and acidic residues" evidence="1">
    <location>
        <begin position="15"/>
        <end position="34"/>
    </location>
</feature>
<proteinExistence type="predicted"/>
<organism evidence="2 3">
    <name type="scientific">Colocasia esculenta</name>
    <name type="common">Wild taro</name>
    <name type="synonym">Arum esculentum</name>
    <dbReference type="NCBI Taxonomy" id="4460"/>
    <lineage>
        <taxon>Eukaryota</taxon>
        <taxon>Viridiplantae</taxon>
        <taxon>Streptophyta</taxon>
        <taxon>Embryophyta</taxon>
        <taxon>Tracheophyta</taxon>
        <taxon>Spermatophyta</taxon>
        <taxon>Magnoliopsida</taxon>
        <taxon>Liliopsida</taxon>
        <taxon>Araceae</taxon>
        <taxon>Aroideae</taxon>
        <taxon>Colocasieae</taxon>
        <taxon>Colocasia</taxon>
    </lineage>
</organism>
<protein>
    <submittedName>
        <fullName evidence="2">Uncharacterized protein</fullName>
    </submittedName>
</protein>
<feature type="region of interest" description="Disordered" evidence="1">
    <location>
        <begin position="52"/>
        <end position="79"/>
    </location>
</feature>
<name>A0A843WLZ1_COLES</name>
<reference evidence="2" key="1">
    <citation type="submission" date="2017-07" db="EMBL/GenBank/DDBJ databases">
        <title>Taro Niue Genome Assembly and Annotation.</title>
        <authorList>
            <person name="Atibalentja N."/>
            <person name="Keating K."/>
            <person name="Fields C.J."/>
        </authorList>
    </citation>
    <scope>NUCLEOTIDE SEQUENCE</scope>
    <source>
        <strain evidence="2">Niue_2</strain>
        <tissue evidence="2">Leaf</tissue>
    </source>
</reference>
<feature type="region of interest" description="Disordered" evidence="1">
    <location>
        <begin position="1"/>
        <end position="35"/>
    </location>
</feature>
<dbReference type="AlphaFoldDB" id="A0A843WLZ1"/>